<dbReference type="Proteomes" id="UP000797356">
    <property type="component" value="Chromosome 3"/>
</dbReference>
<keyword evidence="3" id="KW-1185">Reference proteome</keyword>
<comment type="caution">
    <text evidence="2">The sequence shown here is derived from an EMBL/GenBank/DDBJ whole genome shotgun (WGS) entry which is preliminary data.</text>
</comment>
<evidence type="ECO:0000256" key="1">
    <source>
        <dbReference type="SAM" id="Coils"/>
    </source>
</evidence>
<reference evidence="2" key="1">
    <citation type="journal article" date="2017" name="Gigascience">
        <title>The genome draft of coconut (Cocos nucifera).</title>
        <authorList>
            <person name="Xiao Y."/>
            <person name="Xu P."/>
            <person name="Fan H."/>
            <person name="Baudouin L."/>
            <person name="Xia W."/>
            <person name="Bocs S."/>
            <person name="Xu J."/>
            <person name="Li Q."/>
            <person name="Guo A."/>
            <person name="Zhou L."/>
            <person name="Li J."/>
            <person name="Wu Y."/>
            <person name="Ma Z."/>
            <person name="Armero A."/>
            <person name="Issali A.E."/>
            <person name="Liu N."/>
            <person name="Peng M."/>
            <person name="Yang Y."/>
        </authorList>
    </citation>
    <scope>NUCLEOTIDE SEQUENCE</scope>
    <source>
        <tissue evidence="2">Spear leaf of Hainan Tall coconut</tissue>
    </source>
</reference>
<protein>
    <submittedName>
        <fullName evidence="2">Uncharacterized protein</fullName>
    </submittedName>
</protein>
<evidence type="ECO:0000313" key="2">
    <source>
        <dbReference type="EMBL" id="KAG1334139.1"/>
    </source>
</evidence>
<evidence type="ECO:0000313" key="3">
    <source>
        <dbReference type="Proteomes" id="UP000797356"/>
    </source>
</evidence>
<accession>A0A8K0MY90</accession>
<feature type="coiled-coil region" evidence="1">
    <location>
        <begin position="48"/>
        <end position="105"/>
    </location>
</feature>
<sequence length="194" mass="21784">MADMFSSFYTSLIGVAHDVSVLERVLCNFTDIRQGWCDKAKAVITEKNAILQRLQATTNQEREALEREKKKAEEISQLKEKRKKLQSFESEVASIQAALSQVKEQAVEEFQGLEDFKEELLGSSHLTYLTRYSDSRDAVGRVYLDLGLSHVAVPDFEKEGTDVGQELGEDAPIEEALIEEALTEEAPTEEAPNE</sequence>
<organism evidence="2 3">
    <name type="scientific">Cocos nucifera</name>
    <name type="common">Coconut palm</name>
    <dbReference type="NCBI Taxonomy" id="13894"/>
    <lineage>
        <taxon>Eukaryota</taxon>
        <taxon>Viridiplantae</taxon>
        <taxon>Streptophyta</taxon>
        <taxon>Embryophyta</taxon>
        <taxon>Tracheophyta</taxon>
        <taxon>Spermatophyta</taxon>
        <taxon>Magnoliopsida</taxon>
        <taxon>Liliopsida</taxon>
        <taxon>Arecaceae</taxon>
        <taxon>Arecoideae</taxon>
        <taxon>Cocoseae</taxon>
        <taxon>Attaleinae</taxon>
        <taxon>Cocos</taxon>
    </lineage>
</organism>
<proteinExistence type="predicted"/>
<dbReference type="EMBL" id="CM017874">
    <property type="protein sequence ID" value="KAG1334139.1"/>
    <property type="molecule type" value="Genomic_DNA"/>
</dbReference>
<reference evidence="2" key="2">
    <citation type="submission" date="2019-07" db="EMBL/GenBank/DDBJ databases">
        <authorList>
            <person name="Yang Y."/>
            <person name="Bocs S."/>
            <person name="Baudouin L."/>
        </authorList>
    </citation>
    <scope>NUCLEOTIDE SEQUENCE</scope>
    <source>
        <tissue evidence="2">Spear leaf of Hainan Tall coconut</tissue>
    </source>
</reference>
<dbReference type="AlphaFoldDB" id="A0A8K0MY90"/>
<name>A0A8K0MY90_COCNU</name>
<gene>
    <name evidence="2" type="ORF">COCNU_03G002580</name>
</gene>
<keyword evidence="1" id="KW-0175">Coiled coil</keyword>